<feature type="compositionally biased region" description="Polar residues" evidence="1">
    <location>
        <begin position="269"/>
        <end position="285"/>
    </location>
</feature>
<dbReference type="STRING" id="307972.A0A2G8L1Z0"/>
<feature type="compositionally biased region" description="Basic and acidic residues" evidence="1">
    <location>
        <begin position="80"/>
        <end position="100"/>
    </location>
</feature>
<name>A0A2G8L1Z0_STIJA</name>
<dbReference type="OrthoDB" id="239701at2759"/>
<dbReference type="EMBL" id="MRZV01000255">
    <property type="protein sequence ID" value="PIK54289.1"/>
    <property type="molecule type" value="Genomic_DNA"/>
</dbReference>
<comment type="caution">
    <text evidence="2">The sequence shown here is derived from an EMBL/GenBank/DDBJ whole genome shotgun (WGS) entry which is preliminary data.</text>
</comment>
<reference evidence="2 3" key="1">
    <citation type="journal article" date="2017" name="PLoS Biol.">
        <title>The sea cucumber genome provides insights into morphological evolution and visceral regeneration.</title>
        <authorList>
            <person name="Zhang X."/>
            <person name="Sun L."/>
            <person name="Yuan J."/>
            <person name="Sun Y."/>
            <person name="Gao Y."/>
            <person name="Zhang L."/>
            <person name="Li S."/>
            <person name="Dai H."/>
            <person name="Hamel J.F."/>
            <person name="Liu C."/>
            <person name="Yu Y."/>
            <person name="Liu S."/>
            <person name="Lin W."/>
            <person name="Guo K."/>
            <person name="Jin S."/>
            <person name="Xu P."/>
            <person name="Storey K.B."/>
            <person name="Huan P."/>
            <person name="Zhang T."/>
            <person name="Zhou Y."/>
            <person name="Zhang J."/>
            <person name="Lin C."/>
            <person name="Li X."/>
            <person name="Xing L."/>
            <person name="Huo D."/>
            <person name="Sun M."/>
            <person name="Wang L."/>
            <person name="Mercier A."/>
            <person name="Li F."/>
            <person name="Yang H."/>
            <person name="Xiang J."/>
        </authorList>
    </citation>
    <scope>NUCLEOTIDE SEQUENCE [LARGE SCALE GENOMIC DNA]</scope>
    <source>
        <strain evidence="2">Shaxun</strain>
        <tissue evidence="2">Muscle</tissue>
    </source>
</reference>
<accession>A0A2G8L1Z0</accession>
<evidence type="ECO:0000313" key="2">
    <source>
        <dbReference type="EMBL" id="PIK54289.1"/>
    </source>
</evidence>
<proteinExistence type="predicted"/>
<gene>
    <name evidence="2" type="ORF">BSL78_08817</name>
</gene>
<evidence type="ECO:0000256" key="1">
    <source>
        <dbReference type="SAM" id="MobiDB-lite"/>
    </source>
</evidence>
<keyword evidence="3" id="KW-1185">Reference proteome</keyword>
<feature type="region of interest" description="Disordered" evidence="1">
    <location>
        <begin position="259"/>
        <end position="285"/>
    </location>
</feature>
<protein>
    <submittedName>
        <fullName evidence="2">Putative E3 ubiquitin-protein ligase HERC2</fullName>
    </submittedName>
</protein>
<dbReference type="Proteomes" id="UP000230750">
    <property type="component" value="Unassembled WGS sequence"/>
</dbReference>
<organism evidence="2 3">
    <name type="scientific">Stichopus japonicus</name>
    <name type="common">Sea cucumber</name>
    <dbReference type="NCBI Taxonomy" id="307972"/>
    <lineage>
        <taxon>Eukaryota</taxon>
        <taxon>Metazoa</taxon>
        <taxon>Echinodermata</taxon>
        <taxon>Eleutherozoa</taxon>
        <taxon>Echinozoa</taxon>
        <taxon>Holothuroidea</taxon>
        <taxon>Aspidochirotacea</taxon>
        <taxon>Aspidochirotida</taxon>
        <taxon>Stichopodidae</taxon>
        <taxon>Apostichopus</taxon>
    </lineage>
</organism>
<feature type="region of interest" description="Disordered" evidence="1">
    <location>
        <begin position="75"/>
        <end position="105"/>
    </location>
</feature>
<dbReference type="AlphaFoldDB" id="A0A2G8L1Z0"/>
<evidence type="ECO:0000313" key="3">
    <source>
        <dbReference type="Proteomes" id="UP000230750"/>
    </source>
</evidence>
<sequence>MLFYVCDSSACKHDTVTQNLYEHEDLEKCKQSLLSEQREALREAAMSTLSSVRLRQRLIIFERFFEALARQSKDHKGHVEKKQEVQKSKAAEKKKSRESNHVSGTCGSPNSTLVCVCLLAAGLAVWRGLGPLLGTASGVTGPLQALPEATLFDESHLSKVWLEVVDKATSFLKSVVVGDLNACASAKDSDTIPFTDQHRALALLLELAIQRGTLSHLLDAVLLLLQLWDNGVQESDNRTSPRGTTAPLVPLLKRLQNIPNPKGVHPPESTLTTLSNEGQPEMSKNPTESFLRYLRLPEDDEAYIDLQQAAVVAVAHLDRLASPYMPPPLTQKGPLIPSPQEIYGWGLLPFTSDSSGSSSFGRPAQLEKFSKLGVVHMCVSEWCLLILTRTGDVYMQFFNSEEQVCGRCLIWYFVRIGKV</sequence>